<evidence type="ECO:0000313" key="2">
    <source>
        <dbReference type="EMBL" id="MFC5295821.1"/>
    </source>
</evidence>
<evidence type="ECO:0000256" key="1">
    <source>
        <dbReference type="SAM" id="Phobius"/>
    </source>
</evidence>
<protein>
    <recommendedName>
        <fullName evidence="4">MFS transporter</fullName>
    </recommendedName>
</protein>
<dbReference type="RefSeq" id="WP_158446272.1">
    <property type="nucleotide sequence ID" value="NZ_JAOAOS010000018.1"/>
</dbReference>
<sequence>MAGLPFLGGAAGPALAGLLWVRGGWGAVCATGALAAAMLVFDGRRGASGSRVAAVRHDFIDSCVFISVLAKDAVLSTFGARK</sequence>
<proteinExistence type="predicted"/>
<dbReference type="Proteomes" id="UP001595976">
    <property type="component" value="Unassembled WGS sequence"/>
</dbReference>
<evidence type="ECO:0008006" key="4">
    <source>
        <dbReference type="Google" id="ProtNLM"/>
    </source>
</evidence>
<feature type="transmembrane region" description="Helical" evidence="1">
    <location>
        <begin position="20"/>
        <end position="41"/>
    </location>
</feature>
<organism evidence="2 3">
    <name type="scientific">Bosea minatitlanensis</name>
    <dbReference type="NCBI Taxonomy" id="128782"/>
    <lineage>
        <taxon>Bacteria</taxon>
        <taxon>Pseudomonadati</taxon>
        <taxon>Pseudomonadota</taxon>
        <taxon>Alphaproteobacteria</taxon>
        <taxon>Hyphomicrobiales</taxon>
        <taxon>Boseaceae</taxon>
        <taxon>Bosea</taxon>
    </lineage>
</organism>
<keyword evidence="3" id="KW-1185">Reference proteome</keyword>
<keyword evidence="1" id="KW-1133">Transmembrane helix</keyword>
<comment type="caution">
    <text evidence="2">The sequence shown here is derived from an EMBL/GenBank/DDBJ whole genome shotgun (WGS) entry which is preliminary data.</text>
</comment>
<keyword evidence="1" id="KW-0472">Membrane</keyword>
<name>A0ABW0FBB1_9HYPH</name>
<evidence type="ECO:0000313" key="3">
    <source>
        <dbReference type="Proteomes" id="UP001595976"/>
    </source>
</evidence>
<reference evidence="3" key="1">
    <citation type="journal article" date="2019" name="Int. J. Syst. Evol. Microbiol.">
        <title>The Global Catalogue of Microorganisms (GCM) 10K type strain sequencing project: providing services to taxonomists for standard genome sequencing and annotation.</title>
        <authorList>
            <consortium name="The Broad Institute Genomics Platform"/>
            <consortium name="The Broad Institute Genome Sequencing Center for Infectious Disease"/>
            <person name="Wu L."/>
            <person name="Ma J."/>
        </authorList>
    </citation>
    <scope>NUCLEOTIDE SEQUENCE [LARGE SCALE GENOMIC DNA]</scope>
    <source>
        <strain evidence="3">CGMCC 1.15643</strain>
    </source>
</reference>
<accession>A0ABW0FBB1</accession>
<keyword evidence="1" id="KW-0812">Transmembrane</keyword>
<dbReference type="EMBL" id="JBHSLI010000017">
    <property type="protein sequence ID" value="MFC5295821.1"/>
    <property type="molecule type" value="Genomic_DNA"/>
</dbReference>
<gene>
    <name evidence="2" type="ORF">ACFPK2_22775</name>
</gene>